<evidence type="ECO:0000256" key="2">
    <source>
        <dbReference type="SAM" id="SignalP"/>
    </source>
</evidence>
<evidence type="ECO:0000256" key="1">
    <source>
        <dbReference type="SAM" id="MobiDB-lite"/>
    </source>
</evidence>
<dbReference type="RefSeq" id="WP_030893929.1">
    <property type="nucleotide sequence ID" value="NZ_BJMM01000062.1"/>
</dbReference>
<dbReference type="AlphaFoldDB" id="A0A4Y3R8Q8"/>
<keyword evidence="4" id="KW-1185">Reference proteome</keyword>
<dbReference type="OrthoDB" id="344301at2"/>
<keyword evidence="2" id="KW-0732">Signal</keyword>
<dbReference type="EMBL" id="BJMM01000062">
    <property type="protein sequence ID" value="GEB53749.1"/>
    <property type="molecule type" value="Genomic_DNA"/>
</dbReference>
<accession>A0A4Y3R8Q8</accession>
<dbReference type="Gene3D" id="2.130.10.130">
    <property type="entry name" value="Integrin alpha, N-terminal"/>
    <property type="match status" value="2"/>
</dbReference>
<name>A0A4Y3R8Q8_STRCI</name>
<feature type="region of interest" description="Disordered" evidence="1">
    <location>
        <begin position="24"/>
        <end position="91"/>
    </location>
</feature>
<sequence>MKPRSLLSALALGAVCAVLAPLTGCGTEQRGDGPESSPNGKGATAVPQAPGASRAPARGKGSKDPDDLNGDGYRDLLVPVPSGDTEQPGGERRLAVVHGSAKGLDPTVRTFWDRRSLGLPADDKAAGSRGTPLVEPGGRIRTVTADLDGDGFPDAVTPVFGEQVEDGDTIAPRGIPYITWGSPEGPQGKGGATPLRLPAGAARQGLDSLVRGDFDGDGHHDLAGFAKNRSSLVVLYGPVSRQGVPARTDTSLPWSDGTPVADALDPSGKSRATSLLVDETSDGEQTGNTLYRARPGTPLSGPGEKLRRGNAHAFGDFDGDGKRDVAVGDDGSRNDEPGYGTEPAGVGGTFTVHPGDGGRPVRHRLPKVPRGAGTDYGPGGYVAADPDGDGRDGLLVATYQGATFFDFPDSRDGARRTRILRQGPATANGEKTPAKWRHARPAGAGDFDGDGTDELVLDWGAGVLFGLYGEHPTHWWITRGTGTRDRTRFATTGDFAPGG</sequence>
<feature type="chain" id="PRO_5038611071" evidence="2">
    <location>
        <begin position="21"/>
        <end position="499"/>
    </location>
</feature>
<comment type="caution">
    <text evidence="3">The sequence shown here is derived from an EMBL/GenBank/DDBJ whole genome shotgun (WGS) entry which is preliminary data.</text>
</comment>
<reference evidence="3 4" key="1">
    <citation type="submission" date="2019-06" db="EMBL/GenBank/DDBJ databases">
        <title>Whole genome shotgun sequence of Streptomyces cacaoi subsp. cacaoi NBRC 12748.</title>
        <authorList>
            <person name="Hosoyama A."/>
            <person name="Uohara A."/>
            <person name="Ohji S."/>
            <person name="Ichikawa N."/>
        </authorList>
    </citation>
    <scope>NUCLEOTIDE SEQUENCE [LARGE SCALE GENOMIC DNA]</scope>
    <source>
        <strain evidence="3 4">NBRC 12748</strain>
    </source>
</reference>
<keyword evidence="3" id="KW-0808">Transferase</keyword>
<keyword evidence="3" id="KW-0418">Kinase</keyword>
<protein>
    <submittedName>
        <fullName evidence="3">Histidine kinase</fullName>
    </submittedName>
</protein>
<feature type="signal peptide" evidence="2">
    <location>
        <begin position="1"/>
        <end position="20"/>
    </location>
</feature>
<gene>
    <name evidence="3" type="ORF">SCA03_63000</name>
</gene>
<dbReference type="SUPFAM" id="SSF69318">
    <property type="entry name" value="Integrin alpha N-terminal domain"/>
    <property type="match status" value="1"/>
</dbReference>
<dbReference type="GO" id="GO:0016301">
    <property type="term" value="F:kinase activity"/>
    <property type="evidence" value="ECO:0007669"/>
    <property type="project" value="UniProtKB-KW"/>
</dbReference>
<dbReference type="Proteomes" id="UP000319210">
    <property type="component" value="Unassembled WGS sequence"/>
</dbReference>
<feature type="region of interest" description="Disordered" evidence="1">
    <location>
        <begin position="279"/>
        <end position="379"/>
    </location>
</feature>
<dbReference type="InterPro" id="IPR028994">
    <property type="entry name" value="Integrin_alpha_N"/>
</dbReference>
<evidence type="ECO:0000313" key="4">
    <source>
        <dbReference type="Proteomes" id="UP000319210"/>
    </source>
</evidence>
<proteinExistence type="predicted"/>
<evidence type="ECO:0000313" key="3">
    <source>
        <dbReference type="EMBL" id="GEB53749.1"/>
    </source>
</evidence>
<organism evidence="3 4">
    <name type="scientific">Streptomyces cacaoi</name>
    <dbReference type="NCBI Taxonomy" id="1898"/>
    <lineage>
        <taxon>Bacteria</taxon>
        <taxon>Bacillati</taxon>
        <taxon>Actinomycetota</taxon>
        <taxon>Actinomycetes</taxon>
        <taxon>Kitasatosporales</taxon>
        <taxon>Streptomycetaceae</taxon>
        <taxon>Streptomyces</taxon>
    </lineage>
</organism>
<feature type="compositionally biased region" description="Basic and acidic residues" evidence="1">
    <location>
        <begin position="319"/>
        <end position="336"/>
    </location>
</feature>